<sequence>MIYAMTTTELTERPDLWEEVHRLRHQIFVEEMGWDDLRRPDQMEIDQFDHDEAVHHLCMRNGRLAGYQRMLPTTQPHLLTDVLQDLCEGTSPKGPNIYELTRYAVAPAFRDGRRGVSTVGTELIAGFVEWGLRNEVDQVIIEFEPMWVLRALQLSFLARPLGYQRTYGRQQVVATLLTFNDNTLDVVRNRRNQHAPVLSNGLPDAFSYKQAS</sequence>
<dbReference type="EMBL" id="CP018171">
    <property type="protein sequence ID" value="APH74727.1"/>
    <property type="molecule type" value="Genomic_DNA"/>
</dbReference>
<evidence type="ECO:0000256" key="2">
    <source>
        <dbReference type="ARBA" id="ARBA00022679"/>
    </source>
</evidence>
<organism evidence="7 8">
    <name type="scientific">Aquibium oceanicum</name>
    <dbReference type="NCBI Taxonomy" id="1670800"/>
    <lineage>
        <taxon>Bacteria</taxon>
        <taxon>Pseudomonadati</taxon>
        <taxon>Pseudomonadota</taxon>
        <taxon>Alphaproteobacteria</taxon>
        <taxon>Hyphomicrobiales</taxon>
        <taxon>Phyllobacteriaceae</taxon>
        <taxon>Aquibium</taxon>
    </lineage>
</organism>
<dbReference type="Pfam" id="PF00765">
    <property type="entry name" value="Autoind_synth"/>
    <property type="match status" value="1"/>
</dbReference>
<gene>
    <name evidence="7" type="ORF">BSQ44_20295</name>
</gene>
<evidence type="ECO:0000256" key="5">
    <source>
        <dbReference type="PROSITE-ProRule" id="PRU00533"/>
    </source>
</evidence>
<comment type="similarity">
    <text evidence="5 6">Belongs to the autoinducer synthase family.</text>
</comment>
<comment type="catalytic activity">
    <reaction evidence="6">
        <text>a fatty acyl-[ACP] + S-adenosyl-L-methionine = an N-acyl-L-homoserine lactone + S-methyl-5'-thioadenosine + holo-[ACP] + H(+)</text>
        <dbReference type="Rhea" id="RHEA:10096"/>
        <dbReference type="Rhea" id="RHEA-COMP:9685"/>
        <dbReference type="Rhea" id="RHEA-COMP:14125"/>
        <dbReference type="ChEBI" id="CHEBI:15378"/>
        <dbReference type="ChEBI" id="CHEBI:17509"/>
        <dbReference type="ChEBI" id="CHEBI:55474"/>
        <dbReference type="ChEBI" id="CHEBI:59789"/>
        <dbReference type="ChEBI" id="CHEBI:64479"/>
        <dbReference type="ChEBI" id="CHEBI:138651"/>
        <dbReference type="EC" id="2.3.1.184"/>
    </reaction>
</comment>
<evidence type="ECO:0000313" key="8">
    <source>
        <dbReference type="Proteomes" id="UP000182840"/>
    </source>
</evidence>
<evidence type="ECO:0000256" key="1">
    <source>
        <dbReference type="ARBA" id="ARBA00022654"/>
    </source>
</evidence>
<dbReference type="RefSeq" id="WP_072608184.1">
    <property type="nucleotide sequence ID" value="NZ_CP018171.1"/>
</dbReference>
<keyword evidence="1 5" id="KW-0673">Quorum sensing</keyword>
<dbReference type="PRINTS" id="PR01549">
    <property type="entry name" value="AUTOINDCRSYN"/>
</dbReference>
<evidence type="ECO:0000313" key="7">
    <source>
        <dbReference type="EMBL" id="APH74727.1"/>
    </source>
</evidence>
<evidence type="ECO:0000256" key="4">
    <source>
        <dbReference type="ARBA" id="ARBA00022929"/>
    </source>
</evidence>
<name>A0A1L3SZ80_9HYPH</name>
<dbReference type="GO" id="GO:0009372">
    <property type="term" value="P:quorum sensing"/>
    <property type="evidence" value="ECO:0007669"/>
    <property type="project" value="UniProtKB-UniRule"/>
</dbReference>
<dbReference type="Proteomes" id="UP000182840">
    <property type="component" value="Chromosome"/>
</dbReference>
<accession>A0A1L3SZ80</accession>
<keyword evidence="8" id="KW-1185">Reference proteome</keyword>
<keyword evidence="2 6" id="KW-0808">Transferase</keyword>
<dbReference type="AlphaFoldDB" id="A0A1L3SZ80"/>
<dbReference type="KEGG" id="meso:BSQ44_20295"/>
<keyword evidence="3 6" id="KW-0949">S-adenosyl-L-methionine</keyword>
<dbReference type="PANTHER" id="PTHR39322:SF1">
    <property type="entry name" value="ISOVALERYL-HOMOSERINE LACTONE SYNTHASE"/>
    <property type="match status" value="1"/>
</dbReference>
<dbReference type="GO" id="GO:0007165">
    <property type="term" value="P:signal transduction"/>
    <property type="evidence" value="ECO:0007669"/>
    <property type="project" value="TreeGrafter"/>
</dbReference>
<dbReference type="OrthoDB" id="6169313at2"/>
<reference evidence="8" key="1">
    <citation type="submission" date="2016-11" db="EMBL/GenBank/DDBJ databases">
        <title>Mesorhizobium oceanicum sp. nov., isolated from deep seawater in South China Sea.</title>
        <authorList>
            <person name="Fu G.-Y."/>
        </authorList>
    </citation>
    <scope>NUCLEOTIDE SEQUENCE [LARGE SCALE GENOMIC DNA]</scope>
    <source>
        <strain evidence="8">B7</strain>
    </source>
</reference>
<protein>
    <recommendedName>
        <fullName evidence="6">Acyl-homoserine-lactone synthase</fullName>
        <ecNumber evidence="6">2.3.1.184</ecNumber>
    </recommendedName>
    <alternativeName>
        <fullName evidence="6">Autoinducer synthesis protein</fullName>
    </alternativeName>
</protein>
<dbReference type="PROSITE" id="PS51187">
    <property type="entry name" value="AUTOINDUCER_SYNTH_2"/>
    <property type="match status" value="1"/>
</dbReference>
<evidence type="ECO:0000256" key="3">
    <source>
        <dbReference type="ARBA" id="ARBA00022691"/>
    </source>
</evidence>
<evidence type="ECO:0000256" key="6">
    <source>
        <dbReference type="RuleBase" id="RU361135"/>
    </source>
</evidence>
<dbReference type="PANTHER" id="PTHR39322">
    <property type="entry name" value="ACYL-HOMOSERINE-LACTONE SYNTHASE"/>
    <property type="match status" value="1"/>
</dbReference>
<dbReference type="GO" id="GO:0061579">
    <property type="term" value="F:N-acyl homoserine lactone synthase activity"/>
    <property type="evidence" value="ECO:0007669"/>
    <property type="project" value="UniProtKB-UniRule"/>
</dbReference>
<dbReference type="Gene3D" id="3.40.630.30">
    <property type="match status" value="1"/>
</dbReference>
<dbReference type="EC" id="2.3.1.184" evidence="6"/>
<proteinExistence type="inferred from homology"/>
<dbReference type="SUPFAM" id="SSF55729">
    <property type="entry name" value="Acyl-CoA N-acyltransferases (Nat)"/>
    <property type="match status" value="1"/>
</dbReference>
<keyword evidence="4 5" id="KW-0071">Autoinducer synthesis</keyword>
<dbReference type="InterPro" id="IPR016181">
    <property type="entry name" value="Acyl_CoA_acyltransferase"/>
</dbReference>
<dbReference type="InterPro" id="IPR001690">
    <property type="entry name" value="Autoind_synthase"/>
</dbReference>
<dbReference type="STRING" id="1670800.BSQ44_20295"/>